<dbReference type="InterPro" id="IPR000361">
    <property type="entry name" value="ATAP_core_dom"/>
</dbReference>
<sequence>MFLTITDAAQKRIEKAENKHPGKLSFYYESKIGCECGNTGIFTLRLLDHEDKDMDGSLDTTIGQLPIQEWSLSYLDEEMTLDYKPEKNTLVLKGQSGLINPNVIVTDEDGKLVL</sequence>
<protein>
    <submittedName>
        <fullName evidence="2">Uncharacterized protein YqkB</fullName>
    </submittedName>
</protein>
<feature type="domain" description="Core" evidence="1">
    <location>
        <begin position="1"/>
        <end position="105"/>
    </location>
</feature>
<dbReference type="Proteomes" id="UP000198668">
    <property type="component" value="Unassembled WGS sequence"/>
</dbReference>
<evidence type="ECO:0000313" key="2">
    <source>
        <dbReference type="EMBL" id="SFH55972.1"/>
    </source>
</evidence>
<dbReference type="Pfam" id="PF01521">
    <property type="entry name" value="Fe-S_biosyn"/>
    <property type="match status" value="1"/>
</dbReference>
<proteinExistence type="predicted"/>
<dbReference type="InterPro" id="IPR035903">
    <property type="entry name" value="HesB-like_dom_sf"/>
</dbReference>
<keyword evidence="3" id="KW-1185">Reference proteome</keyword>
<name>A0A1I3B177_9LACT</name>
<accession>A0A1I3B177</accession>
<dbReference type="RefSeq" id="WP_092091033.1">
    <property type="nucleotide sequence ID" value="NZ_FOQE01000003.1"/>
</dbReference>
<dbReference type="Gene3D" id="2.60.300.12">
    <property type="entry name" value="HesB-like domain"/>
    <property type="match status" value="1"/>
</dbReference>
<dbReference type="SUPFAM" id="SSF89360">
    <property type="entry name" value="HesB-like domain"/>
    <property type="match status" value="1"/>
</dbReference>
<organism evidence="2 3">
    <name type="scientific">Pisciglobus halotolerans</name>
    <dbReference type="NCBI Taxonomy" id="745365"/>
    <lineage>
        <taxon>Bacteria</taxon>
        <taxon>Bacillati</taxon>
        <taxon>Bacillota</taxon>
        <taxon>Bacilli</taxon>
        <taxon>Lactobacillales</taxon>
        <taxon>Carnobacteriaceae</taxon>
    </lineage>
</organism>
<dbReference type="EMBL" id="FOQE01000003">
    <property type="protein sequence ID" value="SFH55972.1"/>
    <property type="molecule type" value="Genomic_DNA"/>
</dbReference>
<reference evidence="2 3" key="1">
    <citation type="submission" date="2016-10" db="EMBL/GenBank/DDBJ databases">
        <authorList>
            <person name="de Groot N.N."/>
        </authorList>
    </citation>
    <scope>NUCLEOTIDE SEQUENCE [LARGE SCALE GENOMIC DNA]</scope>
    <source>
        <strain evidence="2 3">DSM 27630</strain>
    </source>
</reference>
<dbReference type="OrthoDB" id="2361502at2"/>
<dbReference type="AlphaFoldDB" id="A0A1I3B177"/>
<evidence type="ECO:0000259" key="1">
    <source>
        <dbReference type="Pfam" id="PF01521"/>
    </source>
</evidence>
<evidence type="ECO:0000313" key="3">
    <source>
        <dbReference type="Proteomes" id="UP000198668"/>
    </source>
</evidence>
<gene>
    <name evidence="2" type="ORF">SAMN04489868_10311</name>
</gene>